<evidence type="ECO:0000256" key="1">
    <source>
        <dbReference type="RuleBase" id="RU362119"/>
    </source>
</evidence>
<name>A0A0F7HMC6_9STAP</name>
<keyword evidence="1" id="KW-0547">Nucleotide-binding</keyword>
<dbReference type="PRINTS" id="PR01607">
    <property type="entry name" value="APYRASEFAMLY"/>
</dbReference>
<evidence type="ECO:0000313" key="4">
    <source>
        <dbReference type="EMBL" id="SFK88823.1"/>
    </source>
</evidence>
<dbReference type="InterPro" id="IPR006179">
    <property type="entry name" value="5_nucleotidase/apyrase"/>
</dbReference>
<dbReference type="GO" id="GO:0000166">
    <property type="term" value="F:nucleotide binding"/>
    <property type="evidence" value="ECO:0007669"/>
    <property type="project" value="UniProtKB-KW"/>
</dbReference>
<dbReference type="GO" id="GO:0016787">
    <property type="term" value="F:hydrolase activity"/>
    <property type="evidence" value="ECO:0007669"/>
    <property type="project" value="UniProtKB-KW"/>
</dbReference>
<dbReference type="Proteomes" id="UP000034029">
    <property type="component" value="Chromosome"/>
</dbReference>
<dbReference type="InterPro" id="IPR036907">
    <property type="entry name" value="5'-Nucleotdase_C_sf"/>
</dbReference>
<reference evidence="4 6" key="3">
    <citation type="submission" date="2016-10" db="EMBL/GenBank/DDBJ databases">
        <authorList>
            <person name="Varghese N."/>
            <person name="Submissions S."/>
        </authorList>
    </citation>
    <scope>NUCLEOTIDE SEQUENCE [LARGE SCALE GENOMIC DNA]</scope>
    <source>
        <strain evidence="4 6">CGMCC 1.6501</strain>
    </source>
</reference>
<dbReference type="InterPro" id="IPR029052">
    <property type="entry name" value="Metallo-depent_PP-like"/>
</dbReference>
<reference evidence="5" key="2">
    <citation type="submission" date="2015-04" db="EMBL/GenBank/DDBJ databases">
        <title>Complete genome sequence of Salinicoccus halodurans strain H3B36, isolated from the Qaidam basin of China.</title>
        <authorList>
            <person name="Ma Y."/>
            <person name="Jiang K."/>
            <person name="Xue Y."/>
        </authorList>
    </citation>
    <scope>NUCLEOTIDE SEQUENCE [LARGE SCALE GENOMIC DNA]</scope>
    <source>
        <strain evidence="5">H3B36</strain>
    </source>
</reference>
<dbReference type="Pfam" id="PF02872">
    <property type="entry name" value="5_nucleotid_C"/>
    <property type="match status" value="1"/>
</dbReference>
<comment type="similarity">
    <text evidence="1">Belongs to the 5'-nucleotidase family.</text>
</comment>
<sequence length="482" mass="54062">MSYKKHLTILQMNDMHGYYDLHPEMFIENGEERYRNAGGYGRIATLFKEAREKNPNGVLALDNGDTFHGTYPVVDSKGEMLIPVLNALQIDAMTSHWDFAYGPGQLKNLMSKLNYPMLACNIYNKETDEPAFTPHIIMERADLKIGVIGIAEHIVDKMMPEHFSEGIYFTLGVDEVQRIANQLRQDDQVDLIVVLSHFGFPQDVKLATETEGIDILLSGHTHNALRQPVEINDTLIIQSGCHGAHIGRLDVEMKNGKITDYSHQLIEISEEIEPDGELQGIIDTAVQPYRESLEKVIGYTSTDLHRYSQMESTTDNLLLQSLLDVSGAEIAFSNGWRYGAPIPAGPVTVNDVWNIIPVNPSVSVVYMSGREILDMLEENLENTFAKDPYNQKGGYLKRCLGMKMYVKIENPNGLRIQDIYIGGIPLDETQYYLAAFVTVQGVPKKYGKDRRNLDINAVDALTDYIKKSGTVSSDLLGTIQII</sequence>
<dbReference type="Gene3D" id="3.90.780.10">
    <property type="entry name" value="5'-Nucleotidase, C-terminal domain"/>
    <property type="match status" value="1"/>
</dbReference>
<dbReference type="PANTHER" id="PTHR11575">
    <property type="entry name" value="5'-NUCLEOTIDASE-RELATED"/>
    <property type="match status" value="1"/>
</dbReference>
<evidence type="ECO:0000313" key="6">
    <source>
        <dbReference type="Proteomes" id="UP000183090"/>
    </source>
</evidence>
<protein>
    <submittedName>
        <fullName evidence="3 4">5'-nucleotidase</fullName>
    </submittedName>
</protein>
<dbReference type="InterPro" id="IPR008334">
    <property type="entry name" value="5'-Nucleotdase_C"/>
</dbReference>
<dbReference type="EMBL" id="FOTB01000005">
    <property type="protein sequence ID" value="SFK88823.1"/>
    <property type="molecule type" value="Genomic_DNA"/>
</dbReference>
<dbReference type="Proteomes" id="UP000183090">
    <property type="component" value="Unassembled WGS sequence"/>
</dbReference>
<accession>A0A0F7HMC6</accession>
<dbReference type="PANTHER" id="PTHR11575:SF24">
    <property type="entry name" value="5'-NUCLEOTIDASE"/>
    <property type="match status" value="1"/>
</dbReference>
<dbReference type="Gene3D" id="3.60.21.10">
    <property type="match status" value="1"/>
</dbReference>
<keyword evidence="1" id="KW-0378">Hydrolase</keyword>
<reference evidence="3 5" key="1">
    <citation type="journal article" date="2015" name="Int. J. Syst. Evol. Microbiol.">
        <title>Complete genome sequence of Salinicoccus halodurans H3B36, isolated from the Qaidam Basin in China.</title>
        <authorList>
            <person name="Jiang K."/>
            <person name="Xue Y."/>
            <person name="Ma Y."/>
        </authorList>
    </citation>
    <scope>NUCLEOTIDE SEQUENCE [LARGE SCALE GENOMIC DNA]</scope>
    <source>
        <strain evidence="3 5">H3B36</strain>
    </source>
</reference>
<dbReference type="OrthoDB" id="9793179at2"/>
<dbReference type="SUPFAM" id="SSF56300">
    <property type="entry name" value="Metallo-dependent phosphatases"/>
    <property type="match status" value="1"/>
</dbReference>
<keyword evidence="5" id="KW-1185">Reference proteome</keyword>
<dbReference type="RefSeq" id="WP_046790832.1">
    <property type="nucleotide sequence ID" value="NZ_CP011366.1"/>
</dbReference>
<dbReference type="GO" id="GO:0009166">
    <property type="term" value="P:nucleotide catabolic process"/>
    <property type="evidence" value="ECO:0007669"/>
    <property type="project" value="InterPro"/>
</dbReference>
<dbReference type="KEGG" id="shv:AAT16_10895"/>
<evidence type="ECO:0000313" key="3">
    <source>
        <dbReference type="EMBL" id="AKG74653.1"/>
    </source>
</evidence>
<proteinExistence type="inferred from homology"/>
<dbReference type="EMBL" id="CP011366">
    <property type="protein sequence ID" value="AKG74653.1"/>
    <property type="molecule type" value="Genomic_DNA"/>
</dbReference>
<dbReference type="GO" id="GO:0030288">
    <property type="term" value="C:outer membrane-bounded periplasmic space"/>
    <property type="evidence" value="ECO:0007669"/>
    <property type="project" value="TreeGrafter"/>
</dbReference>
<gene>
    <name evidence="3" type="ORF">AAT16_10895</name>
    <name evidence="4" type="ORF">SAMN05216235_2272</name>
</gene>
<evidence type="ECO:0000313" key="5">
    <source>
        <dbReference type="Proteomes" id="UP000034029"/>
    </source>
</evidence>
<dbReference type="SUPFAM" id="SSF55816">
    <property type="entry name" value="5'-nucleotidase (syn. UDP-sugar hydrolase), C-terminal domain"/>
    <property type="match status" value="1"/>
</dbReference>
<organism evidence="4 6">
    <name type="scientific">Salinicoccus halodurans</name>
    <dbReference type="NCBI Taxonomy" id="407035"/>
    <lineage>
        <taxon>Bacteria</taxon>
        <taxon>Bacillati</taxon>
        <taxon>Bacillota</taxon>
        <taxon>Bacilli</taxon>
        <taxon>Bacillales</taxon>
        <taxon>Staphylococcaceae</taxon>
        <taxon>Salinicoccus</taxon>
    </lineage>
</organism>
<evidence type="ECO:0000259" key="2">
    <source>
        <dbReference type="Pfam" id="PF02872"/>
    </source>
</evidence>
<feature type="domain" description="5'-Nucleotidase C-terminal" evidence="2">
    <location>
        <begin position="297"/>
        <end position="434"/>
    </location>
</feature>
<dbReference type="AlphaFoldDB" id="A0A0F7HMC6"/>